<evidence type="ECO:0000313" key="4">
    <source>
        <dbReference type="EMBL" id="POM84773.1"/>
    </source>
</evidence>
<dbReference type="PANTHER" id="PTHR11875">
    <property type="entry name" value="TESTIS-SPECIFIC Y-ENCODED PROTEIN"/>
    <property type="match status" value="1"/>
</dbReference>
<evidence type="ECO:0000256" key="3">
    <source>
        <dbReference type="SAM" id="MobiDB-lite"/>
    </source>
</evidence>
<evidence type="ECO:0000256" key="2">
    <source>
        <dbReference type="RuleBase" id="RU003876"/>
    </source>
</evidence>
<dbReference type="GO" id="GO:0006334">
    <property type="term" value="P:nucleosome assembly"/>
    <property type="evidence" value="ECO:0007669"/>
    <property type="project" value="InterPro"/>
</dbReference>
<evidence type="ECO:0000256" key="1">
    <source>
        <dbReference type="ARBA" id="ARBA00009947"/>
    </source>
</evidence>
<dbReference type="InterPro" id="IPR036674">
    <property type="entry name" value="p53_tetramer_sf"/>
</dbReference>
<name>A0A2P4Z3W4_9CRYT</name>
<dbReference type="GO" id="GO:0005634">
    <property type="term" value="C:nucleus"/>
    <property type="evidence" value="ECO:0007669"/>
    <property type="project" value="InterPro"/>
</dbReference>
<comment type="caution">
    <text evidence="4">The sequence shown here is derived from an EMBL/GenBank/DDBJ whole genome shotgun (WGS) entry which is preliminary data.</text>
</comment>
<dbReference type="Proteomes" id="UP000236928">
    <property type="component" value="Unassembled WGS sequence"/>
</dbReference>
<feature type="compositionally biased region" description="Basic and acidic residues" evidence="3">
    <location>
        <begin position="1"/>
        <end position="10"/>
    </location>
</feature>
<evidence type="ECO:0000313" key="5">
    <source>
        <dbReference type="Proteomes" id="UP000236928"/>
    </source>
</evidence>
<dbReference type="Gene3D" id="4.10.170.10">
    <property type="entry name" value="p53-like tetramerisation domain"/>
    <property type="match status" value="1"/>
</dbReference>
<feature type="region of interest" description="Disordered" evidence="3">
    <location>
        <begin position="1"/>
        <end position="26"/>
    </location>
</feature>
<accession>A0A2P4Z3W4</accession>
<dbReference type="Gene3D" id="3.30.1120.90">
    <property type="entry name" value="Nucleosome assembly protein"/>
    <property type="match status" value="1"/>
</dbReference>
<organism evidence="4 5">
    <name type="scientific">Cryptosporidium meleagridis</name>
    <dbReference type="NCBI Taxonomy" id="93969"/>
    <lineage>
        <taxon>Eukaryota</taxon>
        <taxon>Sar</taxon>
        <taxon>Alveolata</taxon>
        <taxon>Apicomplexa</taxon>
        <taxon>Conoidasida</taxon>
        <taxon>Coccidia</taxon>
        <taxon>Eucoccidiorida</taxon>
        <taxon>Eimeriorina</taxon>
        <taxon>Cryptosporidiidae</taxon>
        <taxon>Cryptosporidium</taxon>
    </lineage>
</organism>
<dbReference type="OrthoDB" id="19419at2759"/>
<reference evidence="4 5" key="1">
    <citation type="submission" date="2014-04" db="EMBL/GenBank/DDBJ databases">
        <title>Comparative Genomics of Cryptosporidium Species.</title>
        <authorList>
            <person name="Silva J.C."/>
            <person name="Su Q."/>
            <person name="Chalmers R."/>
            <person name="Chibucos M.C."/>
            <person name="Elwin K."/>
            <person name="Godinez A."/>
            <person name="Guo F."/>
            <person name="Huynh K."/>
            <person name="Orvis J."/>
            <person name="Ott S."/>
            <person name="Sadzewicz L."/>
            <person name="Sengamalay N."/>
            <person name="Shetty A."/>
            <person name="Sun M."/>
            <person name="Tallon L."/>
            <person name="Xiao L."/>
            <person name="Zhang H."/>
            <person name="Fraser C.M."/>
            <person name="Zhu G."/>
            <person name="Kissinger J."/>
            <person name="Widmer G."/>
        </authorList>
    </citation>
    <scope>NUCLEOTIDE SEQUENCE [LARGE SCALE GENOMIC DNA]</scope>
    <source>
        <strain evidence="4 5">UKMEL1</strain>
    </source>
</reference>
<dbReference type="EMBL" id="JIBK01000048">
    <property type="protein sequence ID" value="POM84773.1"/>
    <property type="molecule type" value="Genomic_DNA"/>
</dbReference>
<dbReference type="Pfam" id="PF00956">
    <property type="entry name" value="NAP"/>
    <property type="match status" value="1"/>
</dbReference>
<protein>
    <submittedName>
        <fullName evidence="4">Nucleosome assembly protein (NAP) family protein</fullName>
    </submittedName>
</protein>
<dbReference type="InterPro" id="IPR002164">
    <property type="entry name" value="NAP_family"/>
</dbReference>
<dbReference type="SUPFAM" id="SSF143113">
    <property type="entry name" value="NAP-like"/>
    <property type="match status" value="1"/>
</dbReference>
<keyword evidence="5" id="KW-1185">Reference proteome</keyword>
<dbReference type="InterPro" id="IPR037231">
    <property type="entry name" value="NAP-like_sf"/>
</dbReference>
<dbReference type="AlphaFoldDB" id="A0A2P4Z3W4"/>
<proteinExistence type="inferred from homology"/>
<feature type="compositionally biased region" description="Polar residues" evidence="3">
    <location>
        <begin position="11"/>
        <end position="21"/>
    </location>
</feature>
<comment type="similarity">
    <text evidence="1 2">Belongs to the nucleosome assembly protein (NAP) family.</text>
</comment>
<sequence>MKKQKLDLETAKTSNMGGQTNSDEKQELLSKLEEVDTRLMELDSECAKEQMNIQRQFDEKKKPIFDERRAIIEKIPKFWADTISRHPVFQDNMHPEDFDILEYLKDIELEDNLDNEGSYKIKLIFDEAVSEFMEPNILVKHIIFKDNQEIVNEVTKINWKKESPRSIIEKKFIDTEENKEEYKNSVLSFFDFFSENISDDNIDIGEVIRRDIYHAPLLYYREDDSTTDE</sequence>
<dbReference type="VEuPathDB" id="CryptoDB:CmeUKMEL1_14070"/>
<gene>
    <name evidence="4" type="ORF">CmeUKMEL1_14070</name>
</gene>
<dbReference type="GO" id="GO:0051262">
    <property type="term" value="P:protein tetramerization"/>
    <property type="evidence" value="ECO:0007669"/>
    <property type="project" value="InterPro"/>
</dbReference>